<dbReference type="Proteomes" id="UP000410492">
    <property type="component" value="Unassembled WGS sequence"/>
</dbReference>
<evidence type="ECO:0000313" key="1">
    <source>
        <dbReference type="EMBL" id="VEN34011.1"/>
    </source>
</evidence>
<dbReference type="AlphaFoldDB" id="A0A653BEQ5"/>
<reference evidence="1 2" key="1">
    <citation type="submission" date="2019-01" db="EMBL/GenBank/DDBJ databases">
        <authorList>
            <person name="Sayadi A."/>
        </authorList>
    </citation>
    <scope>NUCLEOTIDE SEQUENCE [LARGE SCALE GENOMIC DNA]</scope>
</reference>
<organism evidence="1 2">
    <name type="scientific">Callosobruchus maculatus</name>
    <name type="common">Southern cowpea weevil</name>
    <name type="synonym">Pulse bruchid</name>
    <dbReference type="NCBI Taxonomy" id="64391"/>
    <lineage>
        <taxon>Eukaryota</taxon>
        <taxon>Metazoa</taxon>
        <taxon>Ecdysozoa</taxon>
        <taxon>Arthropoda</taxon>
        <taxon>Hexapoda</taxon>
        <taxon>Insecta</taxon>
        <taxon>Pterygota</taxon>
        <taxon>Neoptera</taxon>
        <taxon>Endopterygota</taxon>
        <taxon>Coleoptera</taxon>
        <taxon>Polyphaga</taxon>
        <taxon>Cucujiformia</taxon>
        <taxon>Chrysomeloidea</taxon>
        <taxon>Chrysomelidae</taxon>
        <taxon>Bruchinae</taxon>
        <taxon>Bruchini</taxon>
        <taxon>Callosobruchus</taxon>
    </lineage>
</organism>
<dbReference type="EMBL" id="CAACVG010000383">
    <property type="protein sequence ID" value="VEN34011.1"/>
    <property type="molecule type" value="Genomic_DNA"/>
</dbReference>
<accession>A0A653BEQ5</accession>
<sequence>MPEIDELPTKITFRTKQKVEIPPNHIGFVTCSTSDDFDGDVLIHKRQSFQPLKEYVIPNCITSTSVATIPILNISESTLTFGKIRFRSYSNVKIPRKKAVSGTEIW</sequence>
<gene>
    <name evidence="1" type="ORF">CALMAC_LOCUS354</name>
</gene>
<evidence type="ECO:0000313" key="2">
    <source>
        <dbReference type="Proteomes" id="UP000410492"/>
    </source>
</evidence>
<name>A0A653BEQ5_CALMS</name>
<keyword evidence="2" id="KW-1185">Reference proteome</keyword>
<protein>
    <submittedName>
        <fullName evidence="1">Uncharacterized protein</fullName>
    </submittedName>
</protein>
<dbReference type="OrthoDB" id="6774132at2759"/>
<proteinExistence type="predicted"/>